<keyword evidence="1 3" id="KW-0378">Hydrolase</keyword>
<feature type="domain" description="BD-FAE-like" evidence="2">
    <location>
        <begin position="32"/>
        <end position="121"/>
    </location>
</feature>
<evidence type="ECO:0000259" key="2">
    <source>
        <dbReference type="Pfam" id="PF20434"/>
    </source>
</evidence>
<dbReference type="SUPFAM" id="SSF53474">
    <property type="entry name" value="alpha/beta-Hydrolases"/>
    <property type="match status" value="1"/>
</dbReference>
<dbReference type="STRING" id="329046.A0A1Y2BV03"/>
<dbReference type="InterPro" id="IPR049492">
    <property type="entry name" value="BD-FAE-like_dom"/>
</dbReference>
<dbReference type="Pfam" id="PF20434">
    <property type="entry name" value="BD-FAE"/>
    <property type="match status" value="1"/>
</dbReference>
<name>A0A1Y2BV03_9FUNG</name>
<dbReference type="InterPro" id="IPR029058">
    <property type="entry name" value="AB_hydrolase_fold"/>
</dbReference>
<dbReference type="PANTHER" id="PTHR48081:SF33">
    <property type="entry name" value="KYNURENINE FORMAMIDASE"/>
    <property type="match status" value="1"/>
</dbReference>
<dbReference type="OrthoDB" id="6495301at2759"/>
<evidence type="ECO:0000313" key="3">
    <source>
        <dbReference type="EMBL" id="ORY38602.1"/>
    </source>
</evidence>
<reference evidence="3 4" key="1">
    <citation type="submission" date="2016-07" db="EMBL/GenBank/DDBJ databases">
        <title>Pervasive Adenine N6-methylation of Active Genes in Fungi.</title>
        <authorList>
            <consortium name="DOE Joint Genome Institute"/>
            <person name="Mondo S.J."/>
            <person name="Dannebaum R.O."/>
            <person name="Kuo R.C."/>
            <person name="Labutti K."/>
            <person name="Haridas S."/>
            <person name="Kuo A."/>
            <person name="Salamov A."/>
            <person name="Ahrendt S.R."/>
            <person name="Lipzen A."/>
            <person name="Sullivan W."/>
            <person name="Andreopoulos W.B."/>
            <person name="Clum A."/>
            <person name="Lindquist E."/>
            <person name="Daum C."/>
            <person name="Ramamoorthy G.K."/>
            <person name="Gryganskyi A."/>
            <person name="Culley D."/>
            <person name="Magnuson J.K."/>
            <person name="James T.Y."/>
            <person name="O'Malley M.A."/>
            <person name="Stajich J.E."/>
            <person name="Spatafora J.W."/>
            <person name="Visel A."/>
            <person name="Grigoriev I.V."/>
        </authorList>
    </citation>
    <scope>NUCLEOTIDE SEQUENCE [LARGE SCALE GENOMIC DNA]</scope>
    <source>
        <strain evidence="3 4">JEL800</strain>
    </source>
</reference>
<dbReference type="GO" id="GO:0016787">
    <property type="term" value="F:hydrolase activity"/>
    <property type="evidence" value="ECO:0007669"/>
    <property type="project" value="UniProtKB-KW"/>
</dbReference>
<accession>A0A1Y2BV03</accession>
<sequence length="298" mass="32983">MDLLNVQYLPTSRYASRNPNLRPEQSTDYNILDLYLPESAVPSTPLIVFIHGGAWQSSKPGNFTAVCSALRQRGVGVAAVGYRLSTRSPGEKVSPVRSPAHSQDVGAGVAWLLAATQFGGDSEAAKALNKWNPSSFFVVGHSGTSQFATIPASVWMPKLQGYIGVEGIYNIPLIAKTFPSYSEWFLTGSFGLQDDPNNNEWITGSPSLVKQFNPPLISSPFRAPHLVIHSQEDELVDVAQSKEWYDHLCSFRASLPSVEQEEWTLEYEVTKLGGKHDDILCSDPFYDYVISWIKKRNL</sequence>
<proteinExistence type="predicted"/>
<dbReference type="AlphaFoldDB" id="A0A1Y2BV03"/>
<protein>
    <submittedName>
        <fullName evidence="3">Alpha/beta-hydrolase</fullName>
    </submittedName>
</protein>
<evidence type="ECO:0000256" key="1">
    <source>
        <dbReference type="ARBA" id="ARBA00022801"/>
    </source>
</evidence>
<organism evidence="3 4">
    <name type="scientific">Rhizoclosmatium globosum</name>
    <dbReference type="NCBI Taxonomy" id="329046"/>
    <lineage>
        <taxon>Eukaryota</taxon>
        <taxon>Fungi</taxon>
        <taxon>Fungi incertae sedis</taxon>
        <taxon>Chytridiomycota</taxon>
        <taxon>Chytridiomycota incertae sedis</taxon>
        <taxon>Chytridiomycetes</taxon>
        <taxon>Chytridiales</taxon>
        <taxon>Chytriomycetaceae</taxon>
        <taxon>Rhizoclosmatium</taxon>
    </lineage>
</organism>
<keyword evidence="4" id="KW-1185">Reference proteome</keyword>
<gene>
    <name evidence="3" type="ORF">BCR33DRAFT_720627</name>
</gene>
<dbReference type="EMBL" id="MCGO01000043">
    <property type="protein sequence ID" value="ORY38602.1"/>
    <property type="molecule type" value="Genomic_DNA"/>
</dbReference>
<dbReference type="InterPro" id="IPR050300">
    <property type="entry name" value="GDXG_lipolytic_enzyme"/>
</dbReference>
<dbReference type="Gene3D" id="3.40.50.1820">
    <property type="entry name" value="alpha/beta hydrolase"/>
    <property type="match status" value="1"/>
</dbReference>
<dbReference type="PANTHER" id="PTHR48081">
    <property type="entry name" value="AB HYDROLASE SUPERFAMILY PROTEIN C4A8.06C"/>
    <property type="match status" value="1"/>
</dbReference>
<evidence type="ECO:0000313" key="4">
    <source>
        <dbReference type="Proteomes" id="UP000193642"/>
    </source>
</evidence>
<dbReference type="Proteomes" id="UP000193642">
    <property type="component" value="Unassembled WGS sequence"/>
</dbReference>
<comment type="caution">
    <text evidence="3">The sequence shown here is derived from an EMBL/GenBank/DDBJ whole genome shotgun (WGS) entry which is preliminary data.</text>
</comment>